<evidence type="ECO:0000256" key="1">
    <source>
        <dbReference type="SAM" id="Phobius"/>
    </source>
</evidence>
<feature type="transmembrane region" description="Helical" evidence="1">
    <location>
        <begin position="69"/>
        <end position="88"/>
    </location>
</feature>
<feature type="transmembrane region" description="Helical" evidence="1">
    <location>
        <begin position="227"/>
        <end position="249"/>
    </location>
</feature>
<feature type="transmembrane region" description="Helical" evidence="1">
    <location>
        <begin position="155"/>
        <end position="176"/>
    </location>
</feature>
<evidence type="ECO:0000313" key="3">
    <source>
        <dbReference type="EMBL" id="CAB4608585.1"/>
    </source>
</evidence>
<accession>A0A6J6B266</accession>
<dbReference type="PANTHER" id="PTHR41282">
    <property type="entry name" value="CONSERVED TRANSMEMBRANE PROTEIN-RELATED"/>
    <property type="match status" value="1"/>
</dbReference>
<dbReference type="PANTHER" id="PTHR41282:SF1">
    <property type="entry name" value="CONSERVED TRANSMEMBRANE PROTEIN-RELATED"/>
    <property type="match status" value="1"/>
</dbReference>
<feature type="transmembrane region" description="Helical" evidence="1">
    <location>
        <begin position="95"/>
        <end position="115"/>
    </location>
</feature>
<dbReference type="PIRSF" id="PIRSF009160">
    <property type="entry name" value="UCP009160"/>
    <property type="match status" value="1"/>
</dbReference>
<protein>
    <submittedName>
        <fullName evidence="2">Unannotated protein</fullName>
    </submittedName>
</protein>
<feature type="transmembrane region" description="Helical" evidence="1">
    <location>
        <begin position="188"/>
        <end position="206"/>
    </location>
</feature>
<dbReference type="Pfam" id="PF12811">
    <property type="entry name" value="BaxI_1"/>
    <property type="match status" value="1"/>
</dbReference>
<gene>
    <name evidence="2" type="ORF">UFOPK1410_00256</name>
    <name evidence="3" type="ORF">UFOPK1855_00271</name>
</gene>
<feature type="transmembrane region" description="Helical" evidence="1">
    <location>
        <begin position="121"/>
        <end position="143"/>
    </location>
</feature>
<evidence type="ECO:0000313" key="2">
    <source>
        <dbReference type="EMBL" id="CAB4533142.1"/>
    </source>
</evidence>
<feature type="transmembrane region" description="Helical" evidence="1">
    <location>
        <begin position="45"/>
        <end position="63"/>
    </location>
</feature>
<organism evidence="2">
    <name type="scientific">freshwater metagenome</name>
    <dbReference type="NCBI Taxonomy" id="449393"/>
    <lineage>
        <taxon>unclassified sequences</taxon>
        <taxon>metagenomes</taxon>
        <taxon>ecological metagenomes</taxon>
    </lineage>
</organism>
<proteinExistence type="predicted"/>
<sequence>MSNSHNPVFNRVLKAPTVNQEAVDAQFEQITSGNKMTFEGTSVKIAGLFIVLLAAAGATWLFAPIETQILLLLPAALVGFGLALWLTFSRKINPVGVVAYAAVEGVFLGGLSSLFEQMYPGIVYTAVMATLVTAGGMFAAYYFGLIKVDARFTRIMFASLIGYGLFALVNFGFSMFTGGSMNAYGTEWGWAIALVGVGLAAFTLNLDFEDIKQGVAKGLPAEYEWRAAFGLTVTLIWLYVEILRLLSILRRD</sequence>
<dbReference type="EMBL" id="CAEZUW010000026">
    <property type="protein sequence ID" value="CAB4608585.1"/>
    <property type="molecule type" value="Genomic_DNA"/>
</dbReference>
<keyword evidence="1" id="KW-0472">Membrane</keyword>
<dbReference type="InterPro" id="IPR010539">
    <property type="entry name" value="BaxI_1-like"/>
</dbReference>
<name>A0A6J6B266_9ZZZZ</name>
<keyword evidence="1" id="KW-1133">Transmembrane helix</keyword>
<keyword evidence="1" id="KW-0812">Transmembrane</keyword>
<reference evidence="2" key="1">
    <citation type="submission" date="2020-05" db="EMBL/GenBank/DDBJ databases">
        <authorList>
            <person name="Chiriac C."/>
            <person name="Salcher M."/>
            <person name="Ghai R."/>
            <person name="Kavagutti S V."/>
        </authorList>
    </citation>
    <scope>NUCLEOTIDE SEQUENCE</scope>
</reference>
<dbReference type="EMBL" id="CAEZSH010000016">
    <property type="protein sequence ID" value="CAB4533142.1"/>
    <property type="molecule type" value="Genomic_DNA"/>
</dbReference>
<dbReference type="AlphaFoldDB" id="A0A6J6B266"/>